<dbReference type="OrthoDB" id="416253at2759"/>
<feature type="domain" description="NADP-dependent oxidoreductase" evidence="6">
    <location>
        <begin position="27"/>
        <end position="270"/>
    </location>
</feature>
<dbReference type="EMBL" id="ML996688">
    <property type="protein sequence ID" value="KAF2404075.1"/>
    <property type="molecule type" value="Genomic_DNA"/>
</dbReference>
<dbReference type="PROSITE" id="PS00062">
    <property type="entry name" value="ALDOKETO_REDUCTASE_2"/>
    <property type="match status" value="1"/>
</dbReference>
<proteinExistence type="inferred from homology"/>
<dbReference type="CDD" id="cd19071">
    <property type="entry name" value="AKR_AKR1-5-like"/>
    <property type="match status" value="1"/>
</dbReference>
<dbReference type="InterPro" id="IPR036812">
    <property type="entry name" value="NAD(P)_OxRdtase_dom_sf"/>
</dbReference>
<dbReference type="FunFam" id="3.20.20.100:FF:000015">
    <property type="entry name" value="Oxidoreductase, aldo/keto reductase family"/>
    <property type="match status" value="1"/>
</dbReference>
<feature type="site" description="Lowers pKa of active site Tyr" evidence="5">
    <location>
        <position position="79"/>
    </location>
</feature>
<dbReference type="Pfam" id="PF00248">
    <property type="entry name" value="Aldo_ket_red"/>
    <property type="match status" value="1"/>
</dbReference>
<dbReference type="GO" id="GO:0016491">
    <property type="term" value="F:oxidoreductase activity"/>
    <property type="evidence" value="ECO:0007669"/>
    <property type="project" value="UniProtKB-KW"/>
</dbReference>
<organism evidence="7 8">
    <name type="scientific">Trichodelitschia bisporula</name>
    <dbReference type="NCBI Taxonomy" id="703511"/>
    <lineage>
        <taxon>Eukaryota</taxon>
        <taxon>Fungi</taxon>
        <taxon>Dikarya</taxon>
        <taxon>Ascomycota</taxon>
        <taxon>Pezizomycotina</taxon>
        <taxon>Dothideomycetes</taxon>
        <taxon>Dothideomycetes incertae sedis</taxon>
        <taxon>Phaeotrichales</taxon>
        <taxon>Phaeotrichaceae</taxon>
        <taxon>Trichodelitschia</taxon>
    </lineage>
</organism>
<evidence type="ECO:0000259" key="6">
    <source>
        <dbReference type="Pfam" id="PF00248"/>
    </source>
</evidence>
<evidence type="ECO:0000313" key="8">
    <source>
        <dbReference type="Proteomes" id="UP000799640"/>
    </source>
</evidence>
<comment type="similarity">
    <text evidence="1">Belongs to the aldo/keto reductase family.</text>
</comment>
<dbReference type="InterPro" id="IPR023210">
    <property type="entry name" value="NADP_OxRdtase_dom"/>
</dbReference>
<dbReference type="AlphaFoldDB" id="A0A6G1I7W1"/>
<dbReference type="PANTHER" id="PTHR43827:SF13">
    <property type="entry name" value="ALDO_KETO REDUCTASE FAMILY PROTEIN"/>
    <property type="match status" value="1"/>
</dbReference>
<evidence type="ECO:0000313" key="7">
    <source>
        <dbReference type="EMBL" id="KAF2404075.1"/>
    </source>
</evidence>
<feature type="binding site" evidence="4">
    <location>
        <position position="112"/>
    </location>
    <ligand>
        <name>substrate</name>
    </ligand>
</feature>
<evidence type="ECO:0000256" key="5">
    <source>
        <dbReference type="PIRSR" id="PIRSR000097-3"/>
    </source>
</evidence>
<protein>
    <submittedName>
        <fullName evidence="7">Aldo/keto reductase</fullName>
    </submittedName>
</protein>
<name>A0A6G1I7W1_9PEZI</name>
<keyword evidence="8" id="KW-1185">Reference proteome</keyword>
<dbReference type="PIRSF" id="PIRSF000097">
    <property type="entry name" value="AKR"/>
    <property type="match status" value="1"/>
</dbReference>
<accession>A0A6G1I7W1</accession>
<keyword evidence="2" id="KW-0560">Oxidoreductase</keyword>
<dbReference type="SUPFAM" id="SSF51430">
    <property type="entry name" value="NAD(P)-linked oxidoreductase"/>
    <property type="match status" value="1"/>
</dbReference>
<dbReference type="PRINTS" id="PR00069">
    <property type="entry name" value="ALDKETRDTASE"/>
</dbReference>
<evidence type="ECO:0000256" key="4">
    <source>
        <dbReference type="PIRSR" id="PIRSR000097-2"/>
    </source>
</evidence>
<evidence type="ECO:0000256" key="2">
    <source>
        <dbReference type="ARBA" id="ARBA00023002"/>
    </source>
</evidence>
<gene>
    <name evidence="7" type="ORF">EJ06DRAFT_186917</name>
</gene>
<dbReference type="PANTHER" id="PTHR43827">
    <property type="entry name" value="2,5-DIKETO-D-GLUCONIC ACID REDUCTASE"/>
    <property type="match status" value="1"/>
</dbReference>
<dbReference type="Proteomes" id="UP000799640">
    <property type="component" value="Unassembled WGS sequence"/>
</dbReference>
<dbReference type="InterPro" id="IPR018170">
    <property type="entry name" value="Aldo/ket_reductase_CS"/>
</dbReference>
<sequence>MASLTINSTYRLNSGYEIPVLGFGVYQTPPEQTEEVVLQALQAGYRQIDSAIYYQNEAGAAAGMRRSGIPRDQIFFTTKISPTITTYEGTVKAVDESLAKTGLDYIDLFLIHAPFGGKTGRLAVWRALSEAVQAGKIRSIGVSNFNVKDMEEIEAYIKEREAEKPGSGVPLSVNQVELHPWLTRPEIVKWSQDHGVLLQAYSPLMQGNRAQDPVLQEVAKKYNKSWAQILIRWSLQKGWSPLPKSVTKSRIEDNANVFDFELAPEDVEKLTTDEYITTSAWDPTIHD</sequence>
<evidence type="ECO:0000256" key="3">
    <source>
        <dbReference type="PIRSR" id="PIRSR000097-1"/>
    </source>
</evidence>
<evidence type="ECO:0000256" key="1">
    <source>
        <dbReference type="ARBA" id="ARBA00007905"/>
    </source>
</evidence>
<feature type="active site" description="Proton donor" evidence="3">
    <location>
        <position position="54"/>
    </location>
</feature>
<reference evidence="7" key="1">
    <citation type="journal article" date="2020" name="Stud. Mycol.">
        <title>101 Dothideomycetes genomes: a test case for predicting lifestyles and emergence of pathogens.</title>
        <authorList>
            <person name="Haridas S."/>
            <person name="Albert R."/>
            <person name="Binder M."/>
            <person name="Bloem J."/>
            <person name="Labutti K."/>
            <person name="Salamov A."/>
            <person name="Andreopoulos B."/>
            <person name="Baker S."/>
            <person name="Barry K."/>
            <person name="Bills G."/>
            <person name="Bluhm B."/>
            <person name="Cannon C."/>
            <person name="Castanera R."/>
            <person name="Culley D."/>
            <person name="Daum C."/>
            <person name="Ezra D."/>
            <person name="Gonzalez J."/>
            <person name="Henrissat B."/>
            <person name="Kuo A."/>
            <person name="Liang C."/>
            <person name="Lipzen A."/>
            <person name="Lutzoni F."/>
            <person name="Magnuson J."/>
            <person name="Mondo S."/>
            <person name="Nolan M."/>
            <person name="Ohm R."/>
            <person name="Pangilinan J."/>
            <person name="Park H.-J."/>
            <person name="Ramirez L."/>
            <person name="Alfaro M."/>
            <person name="Sun H."/>
            <person name="Tritt A."/>
            <person name="Yoshinaga Y."/>
            <person name="Zwiers L.-H."/>
            <person name="Turgeon B."/>
            <person name="Goodwin S."/>
            <person name="Spatafora J."/>
            <person name="Crous P."/>
            <person name="Grigoriev I."/>
        </authorList>
    </citation>
    <scope>NUCLEOTIDE SEQUENCE</scope>
    <source>
        <strain evidence="7">CBS 262.69</strain>
    </source>
</reference>
<dbReference type="InterPro" id="IPR020471">
    <property type="entry name" value="AKR"/>
</dbReference>
<dbReference type="Gene3D" id="3.20.20.100">
    <property type="entry name" value="NADP-dependent oxidoreductase domain"/>
    <property type="match status" value="1"/>
</dbReference>